<dbReference type="GO" id="GO:0016020">
    <property type="term" value="C:membrane"/>
    <property type="evidence" value="ECO:0007669"/>
    <property type="project" value="UniProtKB-SubCell"/>
</dbReference>
<protein>
    <submittedName>
        <fullName evidence="8">ABC transporter substrate-binding protein</fullName>
    </submittedName>
</protein>
<dbReference type="CDD" id="cd06346">
    <property type="entry name" value="PBP1_ABC_ligand_binding-like"/>
    <property type="match status" value="1"/>
</dbReference>
<dbReference type="OrthoDB" id="9768099at2"/>
<dbReference type="PANTHER" id="PTHR30483">
    <property type="entry name" value="LEUCINE-SPECIFIC-BINDING PROTEIN"/>
    <property type="match status" value="1"/>
</dbReference>
<dbReference type="SUPFAM" id="SSF53822">
    <property type="entry name" value="Periplasmic binding protein-like I"/>
    <property type="match status" value="1"/>
</dbReference>
<feature type="domain" description="Receptor ligand binding region" evidence="7">
    <location>
        <begin position="49"/>
        <end position="389"/>
    </location>
</feature>
<dbReference type="InterPro" id="IPR028082">
    <property type="entry name" value="Peripla_BP_I"/>
</dbReference>
<dbReference type="Gene3D" id="3.40.50.2300">
    <property type="match status" value="2"/>
</dbReference>
<evidence type="ECO:0000256" key="4">
    <source>
        <dbReference type="ARBA" id="ARBA00022989"/>
    </source>
</evidence>
<sequence length="399" mass="41112">MKLKSLGLAAWLLGTCALATPALAQVNIGLLAGITGGAAAMAPEIIKSYEFAVKQVNDQGGILNGQKLVGNVADSGCKPQVAADAATKLVNVSRVIGIAGPMCSGALLAAANSATIPAGVLLISPAATSPEITTLKDNDLVFRTVPSDEYQGQALARTLLSRGTQTVAVSFINNDYGKGIAAAFKKEFEAKGGKITAFAGHEESKSSYRSDLAELAKGGADTLVLLDYGDTSGLTILREAIENGFFKNFVGAEGMKTSAPIKAFGAENLSTFIASAPIPAKSQALDIFNAAFSKAGGDVNGSYVAPSFDAVFLLALAIEKAGGDKTKLPQSLRAVTSGKGEPIMPGEWKKAKELIAAGKEIDYKGASGSVNFDERGDVPGSYGLFKVSGSDYEVITEMK</sequence>
<keyword evidence="5" id="KW-0472">Membrane</keyword>
<feature type="chain" id="PRO_5031282944" evidence="6">
    <location>
        <begin position="25"/>
        <end position="399"/>
    </location>
</feature>
<evidence type="ECO:0000256" key="5">
    <source>
        <dbReference type="ARBA" id="ARBA00023136"/>
    </source>
</evidence>
<dbReference type="InterPro" id="IPR001828">
    <property type="entry name" value="ANF_lig-bd_rcpt"/>
</dbReference>
<evidence type="ECO:0000256" key="3">
    <source>
        <dbReference type="ARBA" id="ARBA00022970"/>
    </source>
</evidence>
<keyword evidence="9" id="KW-1185">Reference proteome</keyword>
<dbReference type="PANTHER" id="PTHR30483:SF6">
    <property type="entry name" value="PERIPLASMIC BINDING PROTEIN OF ABC TRANSPORTER FOR NATURAL AMINO ACIDS"/>
    <property type="match status" value="1"/>
</dbReference>
<name>A0A7X3SQW8_9HYPH</name>
<reference evidence="8 9" key="1">
    <citation type="submission" date="2019-12" db="EMBL/GenBank/DDBJ databases">
        <authorList>
            <person name="Yuan C.-G."/>
        </authorList>
    </citation>
    <scope>NUCLEOTIDE SEQUENCE [LARGE SCALE GENOMIC DNA]</scope>
    <source>
        <strain evidence="8 9">KCTC 23863</strain>
    </source>
</reference>
<dbReference type="Proteomes" id="UP000436483">
    <property type="component" value="Unassembled WGS sequence"/>
</dbReference>
<evidence type="ECO:0000259" key="7">
    <source>
        <dbReference type="Pfam" id="PF01094"/>
    </source>
</evidence>
<gene>
    <name evidence="8" type="ORF">GR328_20075</name>
</gene>
<keyword evidence="2" id="KW-0812">Transmembrane</keyword>
<dbReference type="EMBL" id="WURB01000020">
    <property type="protein sequence ID" value="MXQ13713.1"/>
    <property type="molecule type" value="Genomic_DNA"/>
</dbReference>
<keyword evidence="4" id="KW-1133">Transmembrane helix</keyword>
<feature type="signal peptide" evidence="6">
    <location>
        <begin position="1"/>
        <end position="24"/>
    </location>
</feature>
<accession>A0A7X3SQW8</accession>
<reference evidence="8 9" key="2">
    <citation type="submission" date="2020-01" db="EMBL/GenBank/DDBJ databases">
        <title>Microvirga sp. nov., an arsenate reduction bacterium isolated from Tibet hotspring sediments.</title>
        <authorList>
            <person name="Xian W.-D."/>
            <person name="Li W.-J."/>
        </authorList>
    </citation>
    <scope>NUCLEOTIDE SEQUENCE [LARGE SCALE GENOMIC DNA]</scope>
    <source>
        <strain evidence="8 9">KCTC 23863</strain>
    </source>
</reference>
<keyword evidence="3" id="KW-0813">Transport</keyword>
<organism evidence="8 9">
    <name type="scientific">Microvirga makkahensis</name>
    <dbReference type="NCBI Taxonomy" id="1128670"/>
    <lineage>
        <taxon>Bacteria</taxon>
        <taxon>Pseudomonadati</taxon>
        <taxon>Pseudomonadota</taxon>
        <taxon>Alphaproteobacteria</taxon>
        <taxon>Hyphomicrobiales</taxon>
        <taxon>Methylobacteriaceae</taxon>
        <taxon>Microvirga</taxon>
    </lineage>
</organism>
<dbReference type="InterPro" id="IPR051010">
    <property type="entry name" value="BCAA_transport"/>
</dbReference>
<evidence type="ECO:0000256" key="6">
    <source>
        <dbReference type="SAM" id="SignalP"/>
    </source>
</evidence>
<comment type="subcellular location">
    <subcellularLocation>
        <location evidence="1">Membrane</location>
    </subcellularLocation>
</comment>
<dbReference type="AlphaFoldDB" id="A0A7X3SQW8"/>
<evidence type="ECO:0000256" key="1">
    <source>
        <dbReference type="ARBA" id="ARBA00004370"/>
    </source>
</evidence>
<evidence type="ECO:0000256" key="2">
    <source>
        <dbReference type="ARBA" id="ARBA00022692"/>
    </source>
</evidence>
<dbReference type="GO" id="GO:0006865">
    <property type="term" value="P:amino acid transport"/>
    <property type="evidence" value="ECO:0007669"/>
    <property type="project" value="UniProtKB-KW"/>
</dbReference>
<evidence type="ECO:0000313" key="8">
    <source>
        <dbReference type="EMBL" id="MXQ13713.1"/>
    </source>
</evidence>
<evidence type="ECO:0000313" key="9">
    <source>
        <dbReference type="Proteomes" id="UP000436483"/>
    </source>
</evidence>
<proteinExistence type="predicted"/>
<comment type="caution">
    <text evidence="8">The sequence shown here is derived from an EMBL/GenBank/DDBJ whole genome shotgun (WGS) entry which is preliminary data.</text>
</comment>
<dbReference type="RefSeq" id="WP_160886975.1">
    <property type="nucleotide sequence ID" value="NZ_WURB01000020.1"/>
</dbReference>
<dbReference type="Pfam" id="PF01094">
    <property type="entry name" value="ANF_receptor"/>
    <property type="match status" value="1"/>
</dbReference>
<keyword evidence="3" id="KW-0029">Amino-acid transport</keyword>
<keyword evidence="6" id="KW-0732">Signal</keyword>